<accession>A0A3S1CCN4</accession>
<dbReference type="RefSeq" id="WP_127085955.1">
    <property type="nucleotide sequence ID" value="NZ_RSCL01000027.1"/>
</dbReference>
<organism evidence="2 3">
    <name type="scientific">Dulcicalothrix desertica PCC 7102</name>
    <dbReference type="NCBI Taxonomy" id="232991"/>
    <lineage>
        <taxon>Bacteria</taxon>
        <taxon>Bacillati</taxon>
        <taxon>Cyanobacteriota</taxon>
        <taxon>Cyanophyceae</taxon>
        <taxon>Nostocales</taxon>
        <taxon>Calotrichaceae</taxon>
        <taxon>Dulcicalothrix</taxon>
    </lineage>
</organism>
<name>A0A3S1CCN4_9CYAN</name>
<evidence type="ECO:0000313" key="2">
    <source>
        <dbReference type="EMBL" id="RUS99189.1"/>
    </source>
</evidence>
<keyword evidence="1" id="KW-0472">Membrane</keyword>
<dbReference type="PANTHER" id="PTHR37309:SF1">
    <property type="entry name" value="SLR0284 PROTEIN"/>
    <property type="match status" value="1"/>
</dbReference>
<evidence type="ECO:0000313" key="3">
    <source>
        <dbReference type="Proteomes" id="UP000271624"/>
    </source>
</evidence>
<keyword evidence="3" id="KW-1185">Reference proteome</keyword>
<dbReference type="Pfam" id="PF04020">
    <property type="entry name" value="Phage_holin_4_2"/>
    <property type="match status" value="1"/>
</dbReference>
<dbReference type="InterPro" id="IPR007165">
    <property type="entry name" value="Phage_holin_4_2"/>
</dbReference>
<reference evidence="2" key="2">
    <citation type="journal article" date="2019" name="Genome Biol. Evol.">
        <title>Day and night: Metabolic profiles and evolutionary relationships of six axenic non-marine cyanobacteria.</title>
        <authorList>
            <person name="Will S.E."/>
            <person name="Henke P."/>
            <person name="Boedeker C."/>
            <person name="Huang S."/>
            <person name="Brinkmann H."/>
            <person name="Rohde M."/>
            <person name="Jarek M."/>
            <person name="Friedl T."/>
            <person name="Seufert S."/>
            <person name="Schumacher M."/>
            <person name="Overmann J."/>
            <person name="Neumann-Schaal M."/>
            <person name="Petersen J."/>
        </authorList>
    </citation>
    <scope>NUCLEOTIDE SEQUENCE [LARGE SCALE GENOMIC DNA]</scope>
    <source>
        <strain evidence="2">PCC 7102</strain>
    </source>
</reference>
<sequence>MLPTFLTVLATTLSLLIVDILFRGVVIANFPAALIAGAVIGFLNGSLKPVLSAFSLPLNFATFGGFSLIVNGFCFWLAAALVPGFGVHGIAAFILGPVILSLANTFINNYFVEKNVALKGSENKAQLPSS</sequence>
<dbReference type="OrthoDB" id="516102at2"/>
<evidence type="ECO:0000256" key="1">
    <source>
        <dbReference type="SAM" id="Phobius"/>
    </source>
</evidence>
<proteinExistence type="predicted"/>
<feature type="transmembrane region" description="Helical" evidence="1">
    <location>
        <begin position="56"/>
        <end position="79"/>
    </location>
</feature>
<gene>
    <name evidence="2" type="ORF">DSM106972_078910</name>
</gene>
<keyword evidence="1" id="KW-1133">Transmembrane helix</keyword>
<dbReference type="EMBL" id="RSCL01000027">
    <property type="protein sequence ID" value="RUS99189.1"/>
    <property type="molecule type" value="Genomic_DNA"/>
</dbReference>
<dbReference type="AlphaFoldDB" id="A0A3S1CCN4"/>
<keyword evidence="1" id="KW-0812">Transmembrane</keyword>
<protein>
    <submittedName>
        <fullName evidence="2">Membrane protein</fullName>
    </submittedName>
</protein>
<dbReference type="Proteomes" id="UP000271624">
    <property type="component" value="Unassembled WGS sequence"/>
</dbReference>
<comment type="caution">
    <text evidence="2">The sequence shown here is derived from an EMBL/GenBank/DDBJ whole genome shotgun (WGS) entry which is preliminary data.</text>
</comment>
<reference evidence="2" key="1">
    <citation type="submission" date="2018-12" db="EMBL/GenBank/DDBJ databases">
        <authorList>
            <person name="Will S."/>
            <person name="Neumann-Schaal M."/>
            <person name="Henke P."/>
        </authorList>
    </citation>
    <scope>NUCLEOTIDE SEQUENCE</scope>
    <source>
        <strain evidence="2">PCC 7102</strain>
    </source>
</reference>
<dbReference type="PANTHER" id="PTHR37309">
    <property type="entry name" value="SLR0284 PROTEIN"/>
    <property type="match status" value="1"/>
</dbReference>
<feature type="transmembrane region" description="Helical" evidence="1">
    <location>
        <begin position="20"/>
        <end position="44"/>
    </location>
</feature>
<feature type="transmembrane region" description="Helical" evidence="1">
    <location>
        <begin position="85"/>
        <end position="107"/>
    </location>
</feature>